<feature type="binding site" evidence="9 12">
    <location>
        <position position="194"/>
    </location>
    <ligand>
        <name>substrate</name>
    </ligand>
</feature>
<name>A0A511BSD3_9PROT</name>
<feature type="binding site" evidence="9 12">
    <location>
        <begin position="158"/>
        <end position="159"/>
    </location>
    <ligand>
        <name>substrate</name>
    </ligand>
</feature>
<evidence type="ECO:0000256" key="6">
    <source>
        <dbReference type="ARBA" id="ARBA00023152"/>
    </source>
</evidence>
<dbReference type="EMBL" id="BJVC01000006">
    <property type="protein sequence ID" value="GEL03239.1"/>
    <property type="molecule type" value="Genomic_DNA"/>
</dbReference>
<evidence type="ECO:0000256" key="4">
    <source>
        <dbReference type="ARBA" id="ARBA00008819"/>
    </source>
</evidence>
<reference evidence="16 17" key="1">
    <citation type="submission" date="2019-07" db="EMBL/GenBank/DDBJ databases">
        <title>Whole genome shotgun sequence of Swaminathania salitolerans NBRC 104436.</title>
        <authorList>
            <person name="Hosoyama A."/>
            <person name="Uohara A."/>
            <person name="Ohji S."/>
            <person name="Ichikawa N."/>
        </authorList>
    </citation>
    <scope>NUCLEOTIDE SEQUENCE [LARGE SCALE GENOMIC DNA]</scope>
    <source>
        <strain evidence="16 17">NBRC 104436</strain>
    </source>
</reference>
<dbReference type="Gene3D" id="3.40.1450.10">
    <property type="entry name" value="BPG-independent phosphoglycerate mutase, domain B"/>
    <property type="match status" value="1"/>
</dbReference>
<feature type="active site" description="Phosphoserine intermediate" evidence="9 11">
    <location>
        <position position="68"/>
    </location>
</feature>
<dbReference type="GO" id="GO:0004619">
    <property type="term" value="F:phosphoglycerate mutase activity"/>
    <property type="evidence" value="ECO:0007669"/>
    <property type="project" value="UniProtKB-UniRule"/>
</dbReference>
<sequence>MSESPQGAPRPVMLVILDGFGDSPNREDNAVALARTPSFDRLWKQGPHAYLRTCGEDVGLPEGQMGNSEVGHLNIGAGRVVMQDLPRISRAARDGSLARNPALNSFIDALKKSGGTCHLMGLVSPGGVHAHQDHMAALAKIVAAEGIPVAVHVFSDGRDTPPDSGDGYIRTLASALPQTATIATISGRYYAMDRDNRWERVSLAYNAIVSGEGDRAADALSVLPDHQARGVTDEFVVPTVIGPYAGMKDGDGILSTNFRADRIRELLDAMLLPGFEGFSRTKTVQFASVCSMSLYSKTLAPYLEVMFPKQSMDDLLGDVVSRAGRTQLRMAETEKYPHVTYFLNGGREAVLEGEERILVPSPKVATYDLQPEMSAPELTDRAVEAIESGAFDLIVLNFANPDMVGHTGVLEAAIKACETVDTGLGRIADAIDRAGGALVVTADHGNCETMRDPETGGAHTAHTLNRVPVIVHGAGAGRGIHDGRLADLAPTLLALMGLAQPEAMTGQSLLDAAPVGAEPAYA</sequence>
<evidence type="ECO:0000259" key="14">
    <source>
        <dbReference type="Pfam" id="PF01676"/>
    </source>
</evidence>
<dbReference type="GO" id="GO:0005737">
    <property type="term" value="C:cytoplasm"/>
    <property type="evidence" value="ECO:0007669"/>
    <property type="project" value="InterPro"/>
</dbReference>
<keyword evidence="7 9" id="KW-0464">Manganese</keyword>
<dbReference type="GO" id="GO:0030145">
    <property type="term" value="F:manganese ion binding"/>
    <property type="evidence" value="ECO:0007669"/>
    <property type="project" value="UniProtKB-UniRule"/>
</dbReference>
<gene>
    <name evidence="9 16" type="primary">gpmI</name>
    <name evidence="16" type="ORF">SSA02_24020</name>
</gene>
<dbReference type="PIRSF" id="PIRSF001492">
    <property type="entry name" value="IPGAM"/>
    <property type="match status" value="1"/>
</dbReference>
<accession>A0A511BSD3</accession>
<dbReference type="GO" id="GO:0006096">
    <property type="term" value="P:glycolytic process"/>
    <property type="evidence" value="ECO:0007669"/>
    <property type="project" value="UniProtKB-UniRule"/>
</dbReference>
<dbReference type="CDD" id="cd16010">
    <property type="entry name" value="iPGM"/>
    <property type="match status" value="1"/>
</dbReference>
<dbReference type="PANTHER" id="PTHR31637">
    <property type="entry name" value="2,3-BISPHOSPHOGLYCERATE-INDEPENDENT PHOSPHOGLYCERATE MUTASE"/>
    <property type="match status" value="1"/>
</dbReference>
<dbReference type="SUPFAM" id="SSF53649">
    <property type="entry name" value="Alkaline phosphatase-like"/>
    <property type="match status" value="1"/>
</dbReference>
<dbReference type="RefSeq" id="WP_147094294.1">
    <property type="nucleotide sequence ID" value="NZ_BJVC01000006.1"/>
</dbReference>
<dbReference type="HAMAP" id="MF_01038">
    <property type="entry name" value="GpmI"/>
    <property type="match status" value="1"/>
</dbReference>
<protein>
    <recommendedName>
        <fullName evidence="9 10">2,3-bisphosphoglycerate-independent phosphoglycerate mutase</fullName>
        <shortName evidence="9">BPG-independent PGAM</shortName>
        <shortName evidence="9">Phosphoglyceromutase</shortName>
        <shortName evidence="9">iPGM</shortName>
        <ecNumber evidence="9 10">5.4.2.12</ecNumber>
    </recommendedName>
</protein>
<evidence type="ECO:0000256" key="13">
    <source>
        <dbReference type="PIRSR" id="PIRSR001492-3"/>
    </source>
</evidence>
<dbReference type="InterPro" id="IPR006124">
    <property type="entry name" value="Metalloenzyme"/>
</dbReference>
<evidence type="ECO:0000256" key="5">
    <source>
        <dbReference type="ARBA" id="ARBA00022723"/>
    </source>
</evidence>
<comment type="cofactor">
    <cofactor evidence="9">
        <name>Mn(2+)</name>
        <dbReference type="ChEBI" id="CHEBI:29035"/>
    </cofactor>
    <text evidence="9">Binds 2 manganese ions per subunit.</text>
</comment>
<comment type="pathway">
    <text evidence="3 9">Carbohydrate degradation; glycolysis; pyruvate from D-glyceraldehyde 3-phosphate: step 3/5.</text>
</comment>
<feature type="binding site" evidence="9 13">
    <location>
        <position position="68"/>
    </location>
    <ligand>
        <name>Mn(2+)</name>
        <dbReference type="ChEBI" id="CHEBI:29035"/>
        <label>2</label>
    </ligand>
</feature>
<evidence type="ECO:0000313" key="16">
    <source>
        <dbReference type="EMBL" id="GEL03239.1"/>
    </source>
</evidence>
<evidence type="ECO:0000256" key="8">
    <source>
        <dbReference type="ARBA" id="ARBA00023235"/>
    </source>
</evidence>
<dbReference type="Pfam" id="PF01676">
    <property type="entry name" value="Metalloenzyme"/>
    <property type="match status" value="1"/>
</dbReference>
<dbReference type="UniPathway" id="UPA00109">
    <property type="reaction ID" value="UER00186"/>
</dbReference>
<feature type="binding site" evidence="9 13">
    <location>
        <position position="402"/>
    </location>
    <ligand>
        <name>Mn(2+)</name>
        <dbReference type="ChEBI" id="CHEBI:29035"/>
        <label>1</label>
    </ligand>
</feature>
<feature type="binding site" evidence="9 13">
    <location>
        <position position="406"/>
    </location>
    <ligand>
        <name>Mn(2+)</name>
        <dbReference type="ChEBI" id="CHEBI:29035"/>
        <label>1</label>
    </ligand>
</feature>
<dbReference type="Proteomes" id="UP000321405">
    <property type="component" value="Unassembled WGS sequence"/>
</dbReference>
<evidence type="ECO:0000256" key="11">
    <source>
        <dbReference type="PIRSR" id="PIRSR001492-1"/>
    </source>
</evidence>
<dbReference type="InterPro" id="IPR011258">
    <property type="entry name" value="BPG-indep_PGM_N"/>
</dbReference>
<evidence type="ECO:0000256" key="3">
    <source>
        <dbReference type="ARBA" id="ARBA00004798"/>
    </source>
</evidence>
<feature type="domain" description="Metalloenzyme" evidence="14">
    <location>
        <begin position="11"/>
        <end position="499"/>
    </location>
</feature>
<feature type="binding site" evidence="9 13">
    <location>
        <position position="444"/>
    </location>
    <ligand>
        <name>Mn(2+)</name>
        <dbReference type="ChEBI" id="CHEBI:29035"/>
        <label>2</label>
    </ligand>
</feature>
<comment type="subunit">
    <text evidence="9">Monomer.</text>
</comment>
<evidence type="ECO:0000256" key="12">
    <source>
        <dbReference type="PIRSR" id="PIRSR001492-2"/>
    </source>
</evidence>
<dbReference type="GO" id="GO:0006007">
    <property type="term" value="P:glucose catabolic process"/>
    <property type="evidence" value="ECO:0007669"/>
    <property type="project" value="InterPro"/>
</dbReference>
<proteinExistence type="inferred from homology"/>
<dbReference type="InterPro" id="IPR017850">
    <property type="entry name" value="Alkaline_phosphatase_core_sf"/>
</dbReference>
<feature type="domain" description="BPG-independent PGAM N-terminal" evidence="15">
    <location>
        <begin position="88"/>
        <end position="296"/>
    </location>
</feature>
<evidence type="ECO:0000256" key="1">
    <source>
        <dbReference type="ARBA" id="ARBA00000370"/>
    </source>
</evidence>
<keyword evidence="6 9" id="KW-0324">Glycolysis</keyword>
<feature type="binding site" evidence="9 12">
    <location>
        <position position="335"/>
    </location>
    <ligand>
        <name>substrate</name>
    </ligand>
</feature>
<dbReference type="InterPro" id="IPR036646">
    <property type="entry name" value="PGAM_B_sf"/>
</dbReference>
<dbReference type="EC" id="5.4.2.12" evidence="9 10"/>
<feature type="binding site" evidence="9 12">
    <location>
        <begin position="259"/>
        <end position="262"/>
    </location>
    <ligand>
        <name>substrate</name>
    </ligand>
</feature>
<feature type="binding site" evidence="9 13">
    <location>
        <position position="443"/>
    </location>
    <ligand>
        <name>Mn(2+)</name>
        <dbReference type="ChEBI" id="CHEBI:29035"/>
        <label>2</label>
    </ligand>
</feature>
<feature type="binding site" evidence="9 12">
    <location>
        <position position="188"/>
    </location>
    <ligand>
        <name>substrate</name>
    </ligand>
</feature>
<feature type="binding site" evidence="9 13">
    <location>
        <position position="18"/>
    </location>
    <ligand>
        <name>Mn(2+)</name>
        <dbReference type="ChEBI" id="CHEBI:29035"/>
        <label>2</label>
    </ligand>
</feature>
<dbReference type="Pfam" id="PF06415">
    <property type="entry name" value="iPGM_N"/>
    <property type="match status" value="1"/>
</dbReference>
<dbReference type="Gene3D" id="3.40.720.10">
    <property type="entry name" value="Alkaline Phosphatase, subunit A"/>
    <property type="match status" value="1"/>
</dbReference>
<dbReference type="SUPFAM" id="SSF64158">
    <property type="entry name" value="2,3-Bisphosphoglycerate-independent phosphoglycerate mutase, substrate-binding domain"/>
    <property type="match status" value="1"/>
</dbReference>
<comment type="catalytic activity">
    <reaction evidence="1 9">
        <text>(2R)-2-phosphoglycerate = (2R)-3-phosphoglycerate</text>
        <dbReference type="Rhea" id="RHEA:15901"/>
        <dbReference type="ChEBI" id="CHEBI:58272"/>
        <dbReference type="ChEBI" id="CHEBI:58289"/>
        <dbReference type="EC" id="5.4.2.12"/>
    </reaction>
</comment>
<evidence type="ECO:0000256" key="7">
    <source>
        <dbReference type="ARBA" id="ARBA00023211"/>
    </source>
</evidence>
<comment type="function">
    <text evidence="2 9">Catalyzes the interconversion of 2-phosphoglycerate and 3-phosphoglycerate.</text>
</comment>
<dbReference type="InterPro" id="IPR005995">
    <property type="entry name" value="Pgm_bpd_ind"/>
</dbReference>
<organism evidence="16 17">
    <name type="scientific">Swaminathania salitolerans</name>
    <dbReference type="NCBI Taxonomy" id="182838"/>
    <lineage>
        <taxon>Bacteria</taxon>
        <taxon>Pseudomonadati</taxon>
        <taxon>Pseudomonadota</taxon>
        <taxon>Alphaproteobacteria</taxon>
        <taxon>Acetobacterales</taxon>
        <taxon>Acetobacteraceae</taxon>
        <taxon>Swaminathania</taxon>
    </lineage>
</organism>
<feature type="binding site" evidence="9 12">
    <location>
        <position position="129"/>
    </location>
    <ligand>
        <name>substrate</name>
    </ligand>
</feature>
<keyword evidence="17" id="KW-1185">Reference proteome</keyword>
<dbReference type="NCBIfam" id="TIGR01307">
    <property type="entry name" value="pgm_bpd_ind"/>
    <property type="match status" value="1"/>
</dbReference>
<dbReference type="FunFam" id="3.40.1450.10:FF:000002">
    <property type="entry name" value="2,3-bisphosphoglycerate-independent phosphoglycerate mutase"/>
    <property type="match status" value="1"/>
</dbReference>
<dbReference type="PANTHER" id="PTHR31637:SF0">
    <property type="entry name" value="2,3-BISPHOSPHOGLYCERATE-INDEPENDENT PHOSPHOGLYCERATE MUTASE"/>
    <property type="match status" value="1"/>
</dbReference>
<evidence type="ECO:0000256" key="10">
    <source>
        <dbReference type="NCBIfam" id="TIGR01307"/>
    </source>
</evidence>
<dbReference type="OrthoDB" id="9800863at2"/>
<evidence type="ECO:0000259" key="15">
    <source>
        <dbReference type="Pfam" id="PF06415"/>
    </source>
</evidence>
<feature type="binding site" evidence="9 13">
    <location>
        <position position="462"/>
    </location>
    <ligand>
        <name>Mn(2+)</name>
        <dbReference type="ChEBI" id="CHEBI:29035"/>
        <label>1</label>
    </ligand>
</feature>
<evidence type="ECO:0000313" key="17">
    <source>
        <dbReference type="Proteomes" id="UP000321405"/>
    </source>
</evidence>
<keyword evidence="5 9" id="KW-0479">Metal-binding</keyword>
<comment type="caution">
    <text evidence="16">The sequence shown here is derived from an EMBL/GenBank/DDBJ whole genome shotgun (WGS) entry which is preliminary data.</text>
</comment>
<evidence type="ECO:0000256" key="2">
    <source>
        <dbReference type="ARBA" id="ARBA00002315"/>
    </source>
</evidence>
<keyword evidence="8 9" id="KW-0413">Isomerase</keyword>
<comment type="similarity">
    <text evidence="4 9">Belongs to the BPG-independent phosphoglycerate mutase family.</text>
</comment>
<dbReference type="AlphaFoldDB" id="A0A511BSD3"/>
<evidence type="ECO:0000256" key="9">
    <source>
        <dbReference type="HAMAP-Rule" id="MF_01038"/>
    </source>
</evidence>